<accession>A0ABP1RPL9</accession>
<sequence>MTDVSGDSTVDNRYNRQPYTESETTVLSAFNMDTQSKKKRRSNRTSTAASYTKGNTRVWMLVSSTKLDDLQPELLEIIFSNLCEDYSYNSCSKDLLTCRAVNQRWKSIIDGMMERTCRQNYLTVQPIYQLKRQLQYPIIPRIQTLQMHHTIGIDLSHSVCPKFIVSQGRRSPSNPFFSRSLAIIANNQPHYKCWTLTTTELCQEYATSGFISNFGHHLRYLTITRLSCCFWGKFSIRVVDLIHILSRTPNLKAFILGDVKVIQSRPPSRRRQALPSLPELTSLKIRQTGDRPEVTYRDLFDGLPFSSWLLSAYSKQLTCLEVPSGVHNALTLEAYPKLQELQFEKLDLMSLLPSEKLPLRRLIIKDVARVNDTPDPFMKLATFFHSFEDTLEHLELPSLSGFGDLQKHMNLALKKTPHRNRRVLFPKLKVFGFPYTNESKELALLKHYFLPKFMALETIEVISSGLPLVANVSNGGRLIRKFLVKERCWEVSRKLKTVRLFPDLVSDYTVICVKDLKDDDDDDE</sequence>
<proteinExistence type="predicted"/>
<evidence type="ECO:0008006" key="3">
    <source>
        <dbReference type="Google" id="ProtNLM"/>
    </source>
</evidence>
<dbReference type="Proteomes" id="UP001642540">
    <property type="component" value="Unassembled WGS sequence"/>
</dbReference>
<evidence type="ECO:0000313" key="1">
    <source>
        <dbReference type="EMBL" id="CAL8132471.1"/>
    </source>
</evidence>
<name>A0ABP1RPL9_9HEXA</name>
<keyword evidence="2" id="KW-1185">Reference proteome</keyword>
<evidence type="ECO:0000313" key="2">
    <source>
        <dbReference type="Proteomes" id="UP001642540"/>
    </source>
</evidence>
<organism evidence="1 2">
    <name type="scientific">Orchesella dallaii</name>
    <dbReference type="NCBI Taxonomy" id="48710"/>
    <lineage>
        <taxon>Eukaryota</taxon>
        <taxon>Metazoa</taxon>
        <taxon>Ecdysozoa</taxon>
        <taxon>Arthropoda</taxon>
        <taxon>Hexapoda</taxon>
        <taxon>Collembola</taxon>
        <taxon>Entomobryomorpha</taxon>
        <taxon>Entomobryoidea</taxon>
        <taxon>Orchesellidae</taxon>
        <taxon>Orchesellinae</taxon>
        <taxon>Orchesella</taxon>
    </lineage>
</organism>
<comment type="caution">
    <text evidence="1">The sequence shown here is derived from an EMBL/GenBank/DDBJ whole genome shotgun (WGS) entry which is preliminary data.</text>
</comment>
<reference evidence="1 2" key="1">
    <citation type="submission" date="2024-08" db="EMBL/GenBank/DDBJ databases">
        <authorList>
            <person name="Cucini C."/>
            <person name="Frati F."/>
        </authorList>
    </citation>
    <scope>NUCLEOTIDE SEQUENCE [LARGE SCALE GENOMIC DNA]</scope>
</reference>
<gene>
    <name evidence="1" type="ORF">ODALV1_LOCUS24626</name>
</gene>
<dbReference type="EMBL" id="CAXLJM020000092">
    <property type="protein sequence ID" value="CAL8132471.1"/>
    <property type="molecule type" value="Genomic_DNA"/>
</dbReference>
<protein>
    <recommendedName>
        <fullName evidence="3">F-box domain-containing protein</fullName>
    </recommendedName>
</protein>